<feature type="region of interest" description="Disordered" evidence="1">
    <location>
        <begin position="1"/>
        <end position="25"/>
    </location>
</feature>
<evidence type="ECO:0000313" key="4">
    <source>
        <dbReference type="Proteomes" id="UP000031465"/>
    </source>
</evidence>
<dbReference type="Proteomes" id="UP000031465">
    <property type="component" value="Unassembled WGS sequence"/>
</dbReference>
<accession>A0A0C1HA32</accession>
<dbReference type="RefSeq" id="WP_039358730.1">
    <property type="nucleotide sequence ID" value="NZ_JSAN01000077.1"/>
</dbReference>
<evidence type="ECO:0000256" key="2">
    <source>
        <dbReference type="SAM" id="Phobius"/>
    </source>
</evidence>
<sequence length="257" mass="29380">MNQLTNPPTNSQGVFPGSPSSPDEFDRVHTIRVIRSNNPHRDELRRCEDLRRCELEKIKEVLSNLHWAANSTPLSNRTISSETTNYSSSYHTLSYREFSVPEENSPEQTAPRNILGTIFSIFQNEQERSVKTNLAQIREDASTWGKFNFLSDDQKSKFKSIYEVIQNKLEKQQTFFKKRFLLKSILLVSIAVTALSILLHKHLYYSLGGVCVGVATAFGLALEYGRKASFDSIQAKKIQDEIVQLQNNIETSFQQQN</sequence>
<feature type="transmembrane region" description="Helical" evidence="2">
    <location>
        <begin position="204"/>
        <end position="222"/>
    </location>
</feature>
<dbReference type="AlphaFoldDB" id="A0A0C1HA32"/>
<feature type="transmembrane region" description="Helical" evidence="2">
    <location>
        <begin position="180"/>
        <end position="198"/>
    </location>
</feature>
<reference evidence="3 4" key="1">
    <citation type="journal article" date="2014" name="Mol. Biol. Evol.">
        <title>Massive expansion of Ubiquitination-related gene families within the Chlamydiae.</title>
        <authorList>
            <person name="Domman D."/>
            <person name="Collingro A."/>
            <person name="Lagkouvardos I."/>
            <person name="Gehre L."/>
            <person name="Weinmaier T."/>
            <person name="Rattei T."/>
            <person name="Subtil A."/>
            <person name="Horn M."/>
        </authorList>
    </citation>
    <scope>NUCLEOTIDE SEQUENCE [LARGE SCALE GENOMIC DNA]</scope>
    <source>
        <strain evidence="3 4">EI2</strain>
    </source>
</reference>
<evidence type="ECO:0000313" key="3">
    <source>
        <dbReference type="EMBL" id="KIC71698.1"/>
    </source>
</evidence>
<dbReference type="EMBL" id="JSAN01000077">
    <property type="protein sequence ID" value="KIC71698.1"/>
    <property type="molecule type" value="Genomic_DNA"/>
</dbReference>
<gene>
    <name evidence="3" type="ORF">DB44_DE00240</name>
</gene>
<keyword evidence="2" id="KW-0812">Transmembrane</keyword>
<proteinExistence type="predicted"/>
<protein>
    <submittedName>
        <fullName evidence="3">Uncharacterized protein</fullName>
    </submittedName>
</protein>
<name>A0A0C1HA32_9BACT</name>
<comment type="caution">
    <text evidence="3">The sequence shown here is derived from an EMBL/GenBank/DDBJ whole genome shotgun (WGS) entry which is preliminary data.</text>
</comment>
<organism evidence="3 4">
    <name type="scientific">Candidatus Protochlamydia amoebophila</name>
    <dbReference type="NCBI Taxonomy" id="362787"/>
    <lineage>
        <taxon>Bacteria</taxon>
        <taxon>Pseudomonadati</taxon>
        <taxon>Chlamydiota</taxon>
        <taxon>Chlamydiia</taxon>
        <taxon>Parachlamydiales</taxon>
        <taxon>Parachlamydiaceae</taxon>
        <taxon>Candidatus Protochlamydia</taxon>
    </lineage>
</organism>
<keyword evidence="2" id="KW-1133">Transmembrane helix</keyword>
<feature type="compositionally biased region" description="Polar residues" evidence="1">
    <location>
        <begin position="1"/>
        <end position="21"/>
    </location>
</feature>
<keyword evidence="2" id="KW-0472">Membrane</keyword>
<evidence type="ECO:0000256" key="1">
    <source>
        <dbReference type="SAM" id="MobiDB-lite"/>
    </source>
</evidence>
<dbReference type="PATRIC" id="fig|362787.3.peg.1267"/>